<keyword evidence="2" id="KW-1185">Reference proteome</keyword>
<dbReference type="EMBL" id="VEPZ02001693">
    <property type="protein sequence ID" value="KAE8662901.1"/>
    <property type="molecule type" value="Genomic_DNA"/>
</dbReference>
<sequence>MQRRFAVDIIRTDSMWDVEEFWHYQMDSDANGISCKDPSSYISWDGVYFTEAANRWIANLLFNGSISDPPPPIPITHACYHTS</sequence>
<dbReference type="Proteomes" id="UP000436088">
    <property type="component" value="Unassembled WGS sequence"/>
</dbReference>
<dbReference type="Gene3D" id="3.40.50.1110">
    <property type="entry name" value="SGNH hydrolase"/>
    <property type="match status" value="1"/>
</dbReference>
<organism evidence="1 2">
    <name type="scientific">Hibiscus syriacus</name>
    <name type="common">Rose of Sharon</name>
    <dbReference type="NCBI Taxonomy" id="106335"/>
    <lineage>
        <taxon>Eukaryota</taxon>
        <taxon>Viridiplantae</taxon>
        <taxon>Streptophyta</taxon>
        <taxon>Embryophyta</taxon>
        <taxon>Tracheophyta</taxon>
        <taxon>Spermatophyta</taxon>
        <taxon>Magnoliopsida</taxon>
        <taxon>eudicotyledons</taxon>
        <taxon>Gunneridae</taxon>
        <taxon>Pentapetalae</taxon>
        <taxon>rosids</taxon>
        <taxon>malvids</taxon>
        <taxon>Malvales</taxon>
        <taxon>Malvaceae</taxon>
        <taxon>Malvoideae</taxon>
        <taxon>Hibiscus</taxon>
    </lineage>
</organism>
<proteinExistence type="predicted"/>
<evidence type="ECO:0000313" key="2">
    <source>
        <dbReference type="Proteomes" id="UP000436088"/>
    </source>
</evidence>
<dbReference type="AlphaFoldDB" id="A0A6A2WRL9"/>
<accession>A0A6A2WRL9</accession>
<evidence type="ECO:0000313" key="1">
    <source>
        <dbReference type="EMBL" id="KAE8662901.1"/>
    </source>
</evidence>
<gene>
    <name evidence="1" type="ORF">F3Y22_tig00113124pilonHSYRG00360</name>
</gene>
<comment type="caution">
    <text evidence="1">The sequence shown here is derived from an EMBL/GenBank/DDBJ whole genome shotgun (WGS) entry which is preliminary data.</text>
</comment>
<reference evidence="1" key="1">
    <citation type="submission" date="2019-09" db="EMBL/GenBank/DDBJ databases">
        <title>Draft genome information of white flower Hibiscus syriacus.</title>
        <authorList>
            <person name="Kim Y.-M."/>
        </authorList>
    </citation>
    <scope>NUCLEOTIDE SEQUENCE [LARGE SCALE GENOMIC DNA]</scope>
    <source>
        <strain evidence="1">YM2019G1</strain>
    </source>
</reference>
<name>A0A6A2WRL9_HIBSY</name>
<dbReference type="InterPro" id="IPR036514">
    <property type="entry name" value="SGNH_hydro_sf"/>
</dbReference>
<protein>
    <submittedName>
        <fullName evidence="1">Uncharacterized protein</fullName>
    </submittedName>
</protein>